<keyword evidence="4" id="KW-1185">Reference proteome</keyword>
<dbReference type="RefSeq" id="XP_033402230.1">
    <property type="nucleotide sequence ID" value="XM_033537819.1"/>
</dbReference>
<feature type="region of interest" description="Disordered" evidence="1">
    <location>
        <begin position="1005"/>
        <end position="1109"/>
    </location>
</feature>
<dbReference type="OrthoDB" id="2322499at2759"/>
<feature type="compositionally biased region" description="Basic and acidic residues" evidence="1">
    <location>
        <begin position="1261"/>
        <end position="1270"/>
    </location>
</feature>
<feature type="compositionally biased region" description="Basic and acidic residues" evidence="1">
    <location>
        <begin position="1424"/>
        <end position="1441"/>
    </location>
</feature>
<feature type="region of interest" description="Disordered" evidence="1">
    <location>
        <begin position="1336"/>
        <end position="1529"/>
    </location>
</feature>
<feature type="compositionally biased region" description="Basic and acidic residues" evidence="1">
    <location>
        <begin position="1457"/>
        <end position="1469"/>
    </location>
</feature>
<sequence>MDMSQHRRHGSASSSQQPSFGKRKADGPASTPDKRRRLHAEPALPSVAGLPADVWQNVFLNLPPLALGRLLLVNRAFHTLLTQDVEPAPGSRFLSSAFIWYSARKSYFPSLPKPLVNHSELRMWQLLCGRRCQFCGKPSPSELAFSTAVWDGGPGHDGVRIIWPFGIRSCGKCLEERSEKEQSLLFTSASGLIPALPYVFVTQHLDVVHSSSLGSSQIPPNVTISKWYYREQVQDIQRELEEVRSLGPAAAEEWFKGLAGQGKGRLQDAERWERWERKGGYQDLASMQSRADPSSSLTVSLSVQHEPYTGLRQLPMNGIPRGVSRPGASFGPHYPATSAEQHNLPPYMSPIPNQTPRPERNMRDANEGKAARKAEIERRCQQEFLPPIVPNVLRHMKAFQAACQISAPLTDRAWEMLKPRIEAQRDEAEKVEHERAAQMAALQVKLEDRRQQDANMKEVREVLEREWEEVQRPVRDRLSAYADEIIQRDWNEGRAITKQNAPIFAAELLVALRRRFYLDQTREDQEAMDRGEDIREDPPTGPPTRRLLLENMKWVFDNKIKPLTEQYRKELFVCSGEGCEGNPKMYGFEGIIQHYGAKHTTAFSVGNVVVCWKEADWPDNPPFQPDPTNVRHGSYNGGLPASAPGPGHPRHGYPPYSYGGYPQSTGSTSQMAAFAPHSAYSRSSPGSHGHLGPVTSGPFPPQAPPGGYYGQPAGPSMPAYSHPASGPSYGTPAQPQWQDGYNPYDAYGAFHAPGPSGYGFSPQAAAYGASRNVPGYAEQPQGQFGLPPPAVSGPGTYGPYHGAPPHEPSPAQTPGSRAPATNVYQDQMKLLTDVARDIWTCTSGIRDMVPSVRLSVVIYHVLDRFNLRFGIQPSLDLLADALEDPSMHPIKVANGLRCKACAMGSQSHAPPFPSSSSQSAERNFSDFLLLIVHFKSFHTERVGPSGTYNVSPGPQLDWRKDMIELPDDDMISALIRSPGMDDHKLHIIADAFPMLFPTPLPHIGVIEDEGGPPAGLPAENPSTTPAYRSRFADDQESRPGSTSAPAARAPPPGDERGEPSGISSRENRSVGYREHDRQHPDYEPQRRSRPPRHFDRMYSPHPDDPEMRIYYDEPPRYYYAHEPVDHGYPPRRESYMPLSPAASRRYSHYGRIYEETWDRPRREGRYAADRDLDPQDRLPSRSGGLRYLNRPELAASTPVDPPPESEPRPDEETVVKQEPTEVEAAADRFLEDLATGVSSREPERPEDGTREPSRMPPDAPPHPDDLERQRPRYRTSRGHSYDEYAYPDDPRAPHYYEPRGSRDEGYMPAPRPEPRRYTYAPSRYRRVLYREDPYYAQTQRLVRTRSSRYGRYEATRKRLEQSKSPTREMTREASRMPESGGREGTAAPAEPDGRPSQRPEPHDDGAAANAAVAATATADATAAYRERDEPPRRHSRYRSESLHFAPPPPLMPPAGPPRERDYVHYDEQHARHRSREAYSPGPPPPGYGYHYVEERAGPPPPPLPPHQYHQYHASHHHHHHAPGPPPSTRHSYINEYGEVVEYVRIRSPAPPSAASASAYHHARAAPYDDYPPYEPYPATYALPERGRSRDHDRVYEQPYADAYEMEPRLAPPGPPGLAPGPSPAGGRYVEYLPAWEREVVPEERVVYYEDVAMGGVGRRGRYEDREVEGMRGRERERERESVRESVRRDGGDGEREREREGDAATEGA</sequence>
<dbReference type="InterPro" id="IPR036047">
    <property type="entry name" value="F-box-like_dom_sf"/>
</dbReference>
<feature type="region of interest" description="Disordered" evidence="1">
    <location>
        <begin position="523"/>
        <end position="545"/>
    </location>
</feature>
<feature type="compositionally biased region" description="Basic and acidic residues" evidence="1">
    <location>
        <begin position="1065"/>
        <end position="1109"/>
    </location>
</feature>
<dbReference type="GeneID" id="54295315"/>
<feature type="region of interest" description="Disordered" evidence="1">
    <location>
        <begin position="1153"/>
        <end position="1318"/>
    </location>
</feature>
<evidence type="ECO:0000313" key="4">
    <source>
        <dbReference type="Proteomes" id="UP000799438"/>
    </source>
</evidence>
<name>A0A6A6BV30_9PEZI</name>
<feature type="compositionally biased region" description="Basic and acidic residues" evidence="1">
    <location>
        <begin position="1205"/>
        <end position="1231"/>
    </location>
</feature>
<proteinExistence type="predicted"/>
<feature type="compositionally biased region" description="Basic and acidic residues" evidence="1">
    <location>
        <begin position="1350"/>
        <end position="1375"/>
    </location>
</feature>
<feature type="region of interest" description="Disordered" evidence="1">
    <location>
        <begin position="1"/>
        <end position="36"/>
    </location>
</feature>
<reference evidence="3" key="1">
    <citation type="journal article" date="2020" name="Stud. Mycol.">
        <title>101 Dothideomycetes genomes: a test case for predicting lifestyles and emergence of pathogens.</title>
        <authorList>
            <person name="Haridas S."/>
            <person name="Albert R."/>
            <person name="Binder M."/>
            <person name="Bloem J."/>
            <person name="Labutti K."/>
            <person name="Salamov A."/>
            <person name="Andreopoulos B."/>
            <person name="Baker S."/>
            <person name="Barry K."/>
            <person name="Bills G."/>
            <person name="Bluhm B."/>
            <person name="Cannon C."/>
            <person name="Castanera R."/>
            <person name="Culley D."/>
            <person name="Daum C."/>
            <person name="Ezra D."/>
            <person name="Gonzalez J."/>
            <person name="Henrissat B."/>
            <person name="Kuo A."/>
            <person name="Liang C."/>
            <person name="Lipzen A."/>
            <person name="Lutzoni F."/>
            <person name="Magnuson J."/>
            <person name="Mondo S."/>
            <person name="Nolan M."/>
            <person name="Ohm R."/>
            <person name="Pangilinan J."/>
            <person name="Park H.-J."/>
            <person name="Ramirez L."/>
            <person name="Alfaro M."/>
            <person name="Sun H."/>
            <person name="Tritt A."/>
            <person name="Yoshinaga Y."/>
            <person name="Zwiers L.-H."/>
            <person name="Turgeon B."/>
            <person name="Goodwin S."/>
            <person name="Spatafora J."/>
            <person name="Crous P."/>
            <person name="Grigoriev I."/>
        </authorList>
    </citation>
    <scope>NUCLEOTIDE SEQUENCE</scope>
    <source>
        <strain evidence="3">CBS 121167</strain>
    </source>
</reference>
<feature type="domain" description="DUF7892" evidence="2">
    <location>
        <begin position="822"/>
        <end position="991"/>
    </location>
</feature>
<feature type="compositionally biased region" description="Basic and acidic residues" evidence="1">
    <location>
        <begin position="523"/>
        <end position="538"/>
    </location>
</feature>
<dbReference type="Pfam" id="PF25422">
    <property type="entry name" value="DUF7892"/>
    <property type="match status" value="1"/>
</dbReference>
<feature type="compositionally biased region" description="Basic and acidic residues" evidence="1">
    <location>
        <begin position="1660"/>
        <end position="1702"/>
    </location>
</feature>
<dbReference type="InterPro" id="IPR057214">
    <property type="entry name" value="DUF7892"/>
</dbReference>
<dbReference type="Proteomes" id="UP000799438">
    <property type="component" value="Unassembled WGS sequence"/>
</dbReference>
<feature type="compositionally biased region" description="Basic and acidic residues" evidence="1">
    <location>
        <begin position="1288"/>
        <end position="1305"/>
    </location>
</feature>
<dbReference type="SUPFAM" id="SSF81383">
    <property type="entry name" value="F-box domain"/>
    <property type="match status" value="1"/>
</dbReference>
<evidence type="ECO:0000256" key="1">
    <source>
        <dbReference type="SAM" id="MobiDB-lite"/>
    </source>
</evidence>
<evidence type="ECO:0000259" key="2">
    <source>
        <dbReference type="Pfam" id="PF25422"/>
    </source>
</evidence>
<organism evidence="3 4">
    <name type="scientific">Aplosporella prunicola CBS 121167</name>
    <dbReference type="NCBI Taxonomy" id="1176127"/>
    <lineage>
        <taxon>Eukaryota</taxon>
        <taxon>Fungi</taxon>
        <taxon>Dikarya</taxon>
        <taxon>Ascomycota</taxon>
        <taxon>Pezizomycotina</taxon>
        <taxon>Dothideomycetes</taxon>
        <taxon>Dothideomycetes incertae sedis</taxon>
        <taxon>Botryosphaeriales</taxon>
        <taxon>Aplosporellaceae</taxon>
        <taxon>Aplosporella</taxon>
    </lineage>
</organism>
<feature type="compositionally biased region" description="Basic and acidic residues" evidence="1">
    <location>
        <begin position="1153"/>
        <end position="1179"/>
    </location>
</feature>
<feature type="compositionally biased region" description="Basic residues" evidence="1">
    <location>
        <begin position="1512"/>
        <end position="1521"/>
    </location>
</feature>
<feature type="compositionally biased region" description="Basic and acidic residues" evidence="1">
    <location>
        <begin position="1391"/>
        <end position="1405"/>
    </location>
</feature>
<protein>
    <recommendedName>
        <fullName evidence="2">DUF7892 domain-containing protein</fullName>
    </recommendedName>
</protein>
<evidence type="ECO:0000313" key="3">
    <source>
        <dbReference type="EMBL" id="KAF2146521.1"/>
    </source>
</evidence>
<accession>A0A6A6BV30</accession>
<feature type="compositionally biased region" description="Basic residues" evidence="1">
    <location>
        <begin position="1"/>
        <end position="10"/>
    </location>
</feature>
<feature type="region of interest" description="Disordered" evidence="1">
    <location>
        <begin position="678"/>
        <end position="736"/>
    </location>
</feature>
<feature type="region of interest" description="Disordered" evidence="1">
    <location>
        <begin position="1657"/>
        <end position="1708"/>
    </location>
</feature>
<gene>
    <name evidence="3" type="ORF">K452DRAFT_241344</name>
</gene>
<feature type="region of interest" description="Disordered" evidence="1">
    <location>
        <begin position="773"/>
        <end position="819"/>
    </location>
</feature>
<dbReference type="EMBL" id="ML995475">
    <property type="protein sequence ID" value="KAF2146521.1"/>
    <property type="molecule type" value="Genomic_DNA"/>
</dbReference>
<feature type="compositionally biased region" description="Pro residues" evidence="1">
    <location>
        <begin position="1445"/>
        <end position="1456"/>
    </location>
</feature>
<feature type="compositionally biased region" description="Low complexity" evidence="1">
    <location>
        <begin position="1406"/>
        <end position="1423"/>
    </location>
</feature>
<feature type="compositionally biased region" description="Basic and acidic residues" evidence="1">
    <location>
        <begin position="1240"/>
        <end position="1253"/>
    </location>
</feature>
<dbReference type="CDD" id="cd09917">
    <property type="entry name" value="F-box_SF"/>
    <property type="match status" value="1"/>
</dbReference>